<gene>
    <name evidence="8" type="ORF">C5Y83_26605</name>
</gene>
<dbReference type="AlphaFoldDB" id="A0A2S8FBW2"/>
<dbReference type="RefSeq" id="WP_105332823.1">
    <property type="nucleotide sequence ID" value="NZ_PUHY01000015.1"/>
</dbReference>
<evidence type="ECO:0000256" key="2">
    <source>
        <dbReference type="ARBA" id="ARBA00004236"/>
    </source>
</evidence>
<dbReference type="PANTHER" id="PTHR13806:SF31">
    <property type="entry name" value="FLOTILLIN-LIKE PROTEIN 1-RELATED"/>
    <property type="match status" value="1"/>
</dbReference>
<keyword evidence="4" id="KW-1003">Cell membrane</keyword>
<organism evidence="8 9">
    <name type="scientific">Blastopirellula marina</name>
    <dbReference type="NCBI Taxonomy" id="124"/>
    <lineage>
        <taxon>Bacteria</taxon>
        <taxon>Pseudomonadati</taxon>
        <taxon>Planctomycetota</taxon>
        <taxon>Planctomycetia</taxon>
        <taxon>Pirellulales</taxon>
        <taxon>Pirellulaceae</taxon>
        <taxon>Blastopirellula</taxon>
    </lineage>
</organism>
<evidence type="ECO:0000259" key="7">
    <source>
        <dbReference type="SMART" id="SM00244"/>
    </source>
</evidence>
<dbReference type="SUPFAM" id="SSF117892">
    <property type="entry name" value="Band 7/SPFH domain"/>
    <property type="match status" value="1"/>
</dbReference>
<dbReference type="OrthoDB" id="9786220at2"/>
<comment type="subcellular location">
    <subcellularLocation>
        <location evidence="2">Cell membrane</location>
    </subcellularLocation>
    <subcellularLocation>
        <location evidence="1">Membrane</location>
        <topology evidence="1">Single-pass membrane protein</topology>
    </subcellularLocation>
</comment>
<proteinExistence type="inferred from homology"/>
<keyword evidence="6" id="KW-0812">Transmembrane</keyword>
<feature type="domain" description="Band 7" evidence="7">
    <location>
        <begin position="40"/>
        <end position="209"/>
    </location>
</feature>
<evidence type="ECO:0000313" key="9">
    <source>
        <dbReference type="Proteomes" id="UP000238322"/>
    </source>
</evidence>
<evidence type="ECO:0000256" key="6">
    <source>
        <dbReference type="SAM" id="Phobius"/>
    </source>
</evidence>
<name>A0A2S8FBW2_9BACT</name>
<evidence type="ECO:0000313" key="8">
    <source>
        <dbReference type="EMBL" id="PQO29629.1"/>
    </source>
</evidence>
<keyword evidence="5 6" id="KW-0472">Membrane</keyword>
<dbReference type="InterPro" id="IPR036013">
    <property type="entry name" value="Band_7/SPFH_dom_sf"/>
</dbReference>
<dbReference type="PANTHER" id="PTHR13806">
    <property type="entry name" value="FLOTILLIN-RELATED"/>
    <property type="match status" value="1"/>
</dbReference>
<dbReference type="SMART" id="SM00244">
    <property type="entry name" value="PHB"/>
    <property type="match status" value="1"/>
</dbReference>
<accession>A0A2S8FBW2</accession>
<evidence type="ECO:0000256" key="3">
    <source>
        <dbReference type="ARBA" id="ARBA00007161"/>
    </source>
</evidence>
<dbReference type="Proteomes" id="UP000238322">
    <property type="component" value="Unassembled WGS sequence"/>
</dbReference>
<dbReference type="GO" id="GO:0005886">
    <property type="term" value="C:plasma membrane"/>
    <property type="evidence" value="ECO:0007669"/>
    <property type="project" value="UniProtKB-SubCell"/>
</dbReference>
<dbReference type="Gene3D" id="3.30.479.30">
    <property type="entry name" value="Band 7 domain"/>
    <property type="match status" value="1"/>
</dbReference>
<protein>
    <submittedName>
        <fullName evidence="8">Flotillin family protein</fullName>
    </submittedName>
</protein>
<keyword evidence="6" id="KW-1133">Transmembrane helix</keyword>
<dbReference type="InterPro" id="IPR027705">
    <property type="entry name" value="Flotillin_fam"/>
</dbReference>
<evidence type="ECO:0000256" key="5">
    <source>
        <dbReference type="ARBA" id="ARBA00023136"/>
    </source>
</evidence>
<evidence type="ECO:0000256" key="1">
    <source>
        <dbReference type="ARBA" id="ARBA00004167"/>
    </source>
</evidence>
<dbReference type="CDD" id="cd03399">
    <property type="entry name" value="SPFH_flotillin"/>
    <property type="match status" value="1"/>
</dbReference>
<sequence>MPTLFAQGPEGWSDNPYVWLTGGVVLFLMFLFTVFIAIVKQYKRCPSNRVLVVYGLSRSGKSSQTVHGGAKFVIPLVQDYAYLSLEPIQIEIPLRGALSSENIRVNVPSCFTVAIGTTPGVMDNAAVRLLGLTTNEIRKQAEELIFGQLRQVIASMRIEEINRDRDTFLEHIQRSLEPELNKIGLCLINVNITDITDESGYIDAIGQKAASLAIQQARGDVADNEKMGEIRVASAQRDREVEVANATKARMIGTREAEREQAIRIAELEKEQTVGERAAEYEREAKVKDAEREKRIRIADADAAATIGERNAEFDREAAVKDAEREKRIKIADADASAIEGENLAEAKVAKSKAELNVKRAEAYELGEIRKREADGAVKEAENRALAKAAIAEAERVEAEQRALLEAPAKAEKAKIEVDSAAEAARRRILAQAEADAIYAKLEAEARGEYEKLAKKGEGLKAIVSACGSSKEAFQLLLLEHLDSLAESSAKAISNIKFDKVVVWEGGNQNGRSNTADWLSGMAKTLPPMMQVMKDIGGVELPEALIRYAEDPESLANGKSKPAEAEPSAN</sequence>
<feature type="transmembrane region" description="Helical" evidence="6">
    <location>
        <begin position="17"/>
        <end position="39"/>
    </location>
</feature>
<comment type="caution">
    <text evidence="8">The sequence shown here is derived from an EMBL/GenBank/DDBJ whole genome shotgun (WGS) entry which is preliminary data.</text>
</comment>
<reference evidence="8 9" key="1">
    <citation type="submission" date="2018-02" db="EMBL/GenBank/DDBJ databases">
        <title>Comparative genomes isolates from brazilian mangrove.</title>
        <authorList>
            <person name="Araujo J.E."/>
            <person name="Taketani R.G."/>
            <person name="Silva M.C.P."/>
            <person name="Loureco M.V."/>
            <person name="Andreote F.D."/>
        </authorList>
    </citation>
    <scope>NUCLEOTIDE SEQUENCE [LARGE SCALE GENOMIC DNA]</scope>
    <source>
        <strain evidence="8 9">Hex-1 MGV</strain>
    </source>
</reference>
<comment type="similarity">
    <text evidence="3">Belongs to the band 7/mec-2 family. Flotillin subfamily.</text>
</comment>
<dbReference type="EMBL" id="PUHY01000015">
    <property type="protein sequence ID" value="PQO29629.1"/>
    <property type="molecule type" value="Genomic_DNA"/>
</dbReference>
<evidence type="ECO:0000256" key="4">
    <source>
        <dbReference type="ARBA" id="ARBA00022475"/>
    </source>
</evidence>
<dbReference type="InterPro" id="IPR001107">
    <property type="entry name" value="Band_7"/>
</dbReference>
<dbReference type="Pfam" id="PF01145">
    <property type="entry name" value="Band_7"/>
    <property type="match status" value="1"/>
</dbReference>